<feature type="domain" description="RSE1/DDB1/CPSF1 C-terminal" evidence="4">
    <location>
        <begin position="1000"/>
        <end position="1344"/>
    </location>
</feature>
<proteinExistence type="predicted"/>
<dbReference type="Proteomes" id="UP001324427">
    <property type="component" value="Unassembled WGS sequence"/>
</dbReference>
<dbReference type="Pfam" id="PF03178">
    <property type="entry name" value="CPSF_A"/>
    <property type="match status" value="1"/>
</dbReference>
<dbReference type="Pfam" id="PF23726">
    <property type="entry name" value="Beta-prop_RSE1_2nd"/>
    <property type="match status" value="1"/>
</dbReference>
<dbReference type="GO" id="GO:0005634">
    <property type="term" value="C:nucleus"/>
    <property type="evidence" value="ECO:0007669"/>
    <property type="project" value="UniProtKB-SubCell"/>
</dbReference>
<evidence type="ECO:0000256" key="3">
    <source>
        <dbReference type="SAM" id="MobiDB-lite"/>
    </source>
</evidence>
<keyword evidence="2" id="KW-0539">Nucleus</keyword>
<evidence type="ECO:0000259" key="4">
    <source>
        <dbReference type="Pfam" id="PF03178"/>
    </source>
</evidence>
<dbReference type="InterPro" id="IPR050358">
    <property type="entry name" value="RSE1/DDB1/CFT1"/>
</dbReference>
<sequence>MQCYTELVPPTAVTHAVSLPFLAPDANNLVVAKTSLLQVFEVRGCRPTASSNGTSNGATSAGPKFSLIGEYPLSGTITSLASVKTLNTKTGGEALLIASKDAKLSLVEWDPENHRISTISIHLYEGDNIISQPFGPSLRDCDSFLTVDPSSRCAALKFGAKQLAILPFRQLGDELAEEVEDGYDADMADAPPSAGLKRTATNHDMEPEARLTPYKSSFVLPLTTLDPALTHPVHLAFLHEYREPTFGILSAPLQPSPALAEERKDCLTYTVFTLDLEQRASTNLISVPKLPSDLWNVVPLALPVGGALLVGTNSLVHVDQSGRTSAVAVNEFAKQASNFSMSDQSGLRMKLEGCGVEMLDPRTGDLLLVLNDGSLAVLSFKLLGRNIGGLTVARIAAEQGGLVNASAPSCLAALADNMVFVGSEDGDSALLGWVKDTPSLNRKRSHAQMLGQDAAAEDAEDAEDVDEDDLYAPSAETVKRTASSSSQSAADAASSYHFALHDALRSLGPINNVCLGKATHANAGELELLAGVGRGEASRLAFMTRAILPTAGRTSQFEGAKKLWSASVQPKQEADGGDGGYDNLLFVYDGEQTKVYDINDPTVSADEKDGLRKSTANGYVERSGTEFEHDGETVAIGTLGNGTRLVQCRRSELRTYDYDLSLSQIIPMADEETDEELKVVAVSFCNPYMLVIRDDSSIQVLKLDRSGDVEPLDDTESSKANKWLSGCLYAGSMTSGEVCAFLLGEEGALHVLRLPDLASCYHAPTLPFLPPVLSPDTPLRRGGRETLTELLVTDLGTEDVKQPYIIVRSSMDDLTLYEPFNYAAETGSSENAGFSTLRFRKVPCPYIPKYDESIDNEDGRPAPLVSAKIGRRRVVYIPGRAPSFIVREATSLSKVLGIRASGVRAFSALNRSGCESGFAVINDEGLAELMLPPVSTFETGWSSHGVALGEPPQEVRFMAYHEDRGVYVVATCRDVDFYLTDSDGNVEHEGITLRPQIPQFTLHVLSAKSHEIIQSLEMPSSEIVTSLKVMTLEISEHTHEQKTMVVVGSAAQRGEDMPAKGAITVFDIMDVVPDPERPESGIKLHVVSREETKGAITALEAFSGGLIGTAQGQKIMIRGLKEDGSCLPVAFLDAQCYIAQLKTFLRSGMWLAGDAWKGLWFGGFTEEPYRLTPMGRTQSQMEVMAAEFLPFDGQLFIMIVDAEMDLHVLQYDPENPKSMSGQRLLHRSTFHLGHFPSSMTLLPSKLAPFAEQPLVNGHADEEDAPPSPSDPESLHHILTTFQSGAIGLITPVDESTYRRLSALQTHLTSILEHAAGLNPRAYRAVESEGFGARGVVDGSLVQRISELGAARKAEVLGRAGADAWGLRSDLEIIGGAGLSYL</sequence>
<organism evidence="7 8">
    <name type="scientific">Oleoguttula mirabilis</name>
    <dbReference type="NCBI Taxonomy" id="1507867"/>
    <lineage>
        <taxon>Eukaryota</taxon>
        <taxon>Fungi</taxon>
        <taxon>Dikarya</taxon>
        <taxon>Ascomycota</taxon>
        <taxon>Pezizomycotina</taxon>
        <taxon>Dothideomycetes</taxon>
        <taxon>Dothideomycetidae</taxon>
        <taxon>Mycosphaerellales</taxon>
        <taxon>Teratosphaeriaceae</taxon>
        <taxon>Oleoguttula</taxon>
    </lineage>
</organism>
<dbReference type="Pfam" id="PF10433">
    <property type="entry name" value="Beta-prop_RSE1_1st"/>
    <property type="match status" value="1"/>
</dbReference>
<feature type="domain" description="RSE1/DDB1/CPSF1 first beta-propeller" evidence="5">
    <location>
        <begin position="12"/>
        <end position="431"/>
    </location>
</feature>
<evidence type="ECO:0000259" key="6">
    <source>
        <dbReference type="Pfam" id="PF23726"/>
    </source>
</evidence>
<dbReference type="InterPro" id="IPR058543">
    <property type="entry name" value="Beta-prop_RSE1/DDB1/CPSF1_2nd"/>
</dbReference>
<comment type="caution">
    <text evidence="7">The sequence shown here is derived from an EMBL/GenBank/DDBJ whole genome shotgun (WGS) entry which is preliminary data.</text>
</comment>
<dbReference type="PANTHER" id="PTHR10644">
    <property type="entry name" value="DNA REPAIR/RNA PROCESSING CPSF FAMILY"/>
    <property type="match status" value="1"/>
</dbReference>
<gene>
    <name evidence="7" type="ORF">LTR36_003134</name>
</gene>
<keyword evidence="8" id="KW-1185">Reference proteome</keyword>
<accession>A0AAV9JX82</accession>
<evidence type="ECO:0000313" key="7">
    <source>
        <dbReference type="EMBL" id="KAK4550167.1"/>
    </source>
</evidence>
<dbReference type="GO" id="GO:0003676">
    <property type="term" value="F:nucleic acid binding"/>
    <property type="evidence" value="ECO:0007669"/>
    <property type="project" value="InterPro"/>
</dbReference>
<feature type="domain" description="RSE1/DDB1/CPSF1 second beta-propeller" evidence="6">
    <location>
        <begin position="621"/>
        <end position="926"/>
    </location>
</feature>
<dbReference type="Gene3D" id="2.130.10.10">
    <property type="entry name" value="YVTN repeat-like/Quinoprotein amine dehydrogenase"/>
    <property type="match status" value="2"/>
</dbReference>
<feature type="compositionally biased region" description="Acidic residues" evidence="3">
    <location>
        <begin position="455"/>
        <end position="467"/>
    </location>
</feature>
<evidence type="ECO:0000256" key="2">
    <source>
        <dbReference type="ARBA" id="ARBA00023242"/>
    </source>
</evidence>
<dbReference type="InterPro" id="IPR004871">
    <property type="entry name" value="RSE1/DDB1/CPSF1_C"/>
</dbReference>
<dbReference type="EMBL" id="JAVFHQ010000002">
    <property type="protein sequence ID" value="KAK4550167.1"/>
    <property type="molecule type" value="Genomic_DNA"/>
</dbReference>
<comment type="subcellular location">
    <subcellularLocation>
        <location evidence="1">Nucleus</location>
    </subcellularLocation>
</comment>
<dbReference type="InterPro" id="IPR015943">
    <property type="entry name" value="WD40/YVTN_repeat-like_dom_sf"/>
</dbReference>
<evidence type="ECO:0000256" key="1">
    <source>
        <dbReference type="ARBA" id="ARBA00004123"/>
    </source>
</evidence>
<evidence type="ECO:0000313" key="8">
    <source>
        <dbReference type="Proteomes" id="UP001324427"/>
    </source>
</evidence>
<evidence type="ECO:0000259" key="5">
    <source>
        <dbReference type="Pfam" id="PF10433"/>
    </source>
</evidence>
<name>A0AAV9JX82_9PEZI</name>
<feature type="region of interest" description="Disordered" evidence="3">
    <location>
        <begin position="442"/>
        <end position="467"/>
    </location>
</feature>
<protein>
    <submittedName>
        <fullName evidence="7">Uncharacterized protein</fullName>
    </submittedName>
</protein>
<dbReference type="InterPro" id="IPR018846">
    <property type="entry name" value="Beta-prop_RSE1/DDB1/CPSF1_1st"/>
</dbReference>
<reference evidence="7 8" key="1">
    <citation type="submission" date="2021-11" db="EMBL/GenBank/DDBJ databases">
        <title>Black yeast isolated from Biological Soil Crust.</title>
        <authorList>
            <person name="Kurbessoian T."/>
        </authorList>
    </citation>
    <scope>NUCLEOTIDE SEQUENCE [LARGE SCALE GENOMIC DNA]</scope>
    <source>
        <strain evidence="7 8">CCFEE 5522</strain>
    </source>
</reference>